<dbReference type="InterPro" id="IPR010982">
    <property type="entry name" value="Lambda_DNA-bd_dom_sf"/>
</dbReference>
<accession>A0ABY7V661</accession>
<evidence type="ECO:0000313" key="2">
    <source>
        <dbReference type="EMBL" id="WDA60555.1"/>
    </source>
</evidence>
<dbReference type="Pfam" id="PF13560">
    <property type="entry name" value="HTH_31"/>
    <property type="match status" value="1"/>
</dbReference>
<evidence type="ECO:0000313" key="3">
    <source>
        <dbReference type="Proteomes" id="UP001217044"/>
    </source>
</evidence>
<feature type="domain" description="HTH cro/C1-type" evidence="1">
    <location>
        <begin position="6"/>
        <end position="66"/>
    </location>
</feature>
<dbReference type="Gene3D" id="1.10.260.40">
    <property type="entry name" value="lambda repressor-like DNA-binding domains"/>
    <property type="match status" value="1"/>
</dbReference>
<evidence type="ECO:0000259" key="1">
    <source>
        <dbReference type="PROSITE" id="PS50943"/>
    </source>
</evidence>
<name>A0ABY7V661_9DEIO</name>
<reference evidence="2 3" key="1">
    <citation type="submission" date="2022-12" db="EMBL/GenBank/DDBJ databases">
        <title>Genome Sequence of Deinococcus aquaticus Type Strain PB314.</title>
        <authorList>
            <person name="Albert C."/>
            <person name="Hill J."/>
            <person name="Boren L."/>
            <person name="Scholz-Ng S."/>
            <person name="Fatema N."/>
            <person name="Grosso R."/>
            <person name="Soboslay E."/>
            <person name="Tuohy J."/>
        </authorList>
    </citation>
    <scope>NUCLEOTIDE SEQUENCE [LARGE SCALE GENOMIC DNA]</scope>
    <source>
        <strain evidence="2 3">PB-314</strain>
        <plasmid evidence="2 3">pDATS02</plasmid>
    </source>
</reference>
<dbReference type="Proteomes" id="UP001217044">
    <property type="component" value="Plasmid pDATS02"/>
</dbReference>
<dbReference type="InterPro" id="IPR001387">
    <property type="entry name" value="Cro/C1-type_HTH"/>
</dbReference>
<sequence length="75" mass="8380">MIGDRVREARSEQNLTLQALDERIEAVSGFSLSQPTLTRIEQGTRSVYDFEVVALCLALNVDARWLLGLIDAEES</sequence>
<dbReference type="SMART" id="SM00530">
    <property type="entry name" value="HTH_XRE"/>
    <property type="match status" value="1"/>
</dbReference>
<dbReference type="PROSITE" id="PS50943">
    <property type="entry name" value="HTH_CROC1"/>
    <property type="match status" value="1"/>
</dbReference>
<dbReference type="CDD" id="cd00093">
    <property type="entry name" value="HTH_XRE"/>
    <property type="match status" value="1"/>
</dbReference>
<protein>
    <submittedName>
        <fullName evidence="2">Helix-turn-helix transcriptional regulator</fullName>
    </submittedName>
</protein>
<dbReference type="RefSeq" id="WP_273991323.1">
    <property type="nucleotide sequence ID" value="NZ_BAABQT010000016.1"/>
</dbReference>
<organism evidence="2 3">
    <name type="scientific">Deinococcus aquaticus</name>
    <dbReference type="NCBI Taxonomy" id="328692"/>
    <lineage>
        <taxon>Bacteria</taxon>
        <taxon>Thermotogati</taxon>
        <taxon>Deinococcota</taxon>
        <taxon>Deinococci</taxon>
        <taxon>Deinococcales</taxon>
        <taxon>Deinococcaceae</taxon>
        <taxon>Deinococcus</taxon>
    </lineage>
</organism>
<dbReference type="SUPFAM" id="SSF47413">
    <property type="entry name" value="lambda repressor-like DNA-binding domains"/>
    <property type="match status" value="1"/>
</dbReference>
<gene>
    <name evidence="2" type="ORF">M8445_17610</name>
</gene>
<proteinExistence type="predicted"/>
<dbReference type="EMBL" id="CP115167">
    <property type="protein sequence ID" value="WDA60555.1"/>
    <property type="molecule type" value="Genomic_DNA"/>
</dbReference>
<keyword evidence="2" id="KW-0614">Plasmid</keyword>
<keyword evidence="3" id="KW-1185">Reference proteome</keyword>
<geneLocation type="plasmid" evidence="2 3">
    <name>pDATS02</name>
</geneLocation>